<evidence type="ECO:0000256" key="1">
    <source>
        <dbReference type="SAM" id="MobiDB-lite"/>
    </source>
</evidence>
<comment type="caution">
    <text evidence="3">The sequence shown here is derived from an EMBL/GenBank/DDBJ whole genome shotgun (WGS) entry which is preliminary data.</text>
</comment>
<dbReference type="InterPro" id="IPR011528">
    <property type="entry name" value="NERD"/>
</dbReference>
<dbReference type="RefSeq" id="WP_209551941.1">
    <property type="nucleotide sequence ID" value="NZ_QFAY01000028.1"/>
</dbReference>
<feature type="region of interest" description="Disordered" evidence="1">
    <location>
        <begin position="292"/>
        <end position="324"/>
    </location>
</feature>
<evidence type="ECO:0000313" key="4">
    <source>
        <dbReference type="Proteomes" id="UP001519349"/>
    </source>
</evidence>
<sequence length="324" mass="37123">MPGSMFVGLVMIFILVFGISYRILAKKEEADQPETSNQEPDYFQQTRTAPWELKHNRGKQGEYQLGQVLSQLSGYKKILFNLYVFKENGTTTEIDALLIHPSGIYIFESKNYRGWIFGSEHQQYWTQVLATGRGRSHKQSFFNPIIQNKIHLKWLSYYLNEYAPDLYSYIVFSNDCELKEIHLKSDRHKVIQTWQALGAIEQQAGQTGAKLAAEQIDDLYRMLLPLTKRNQVVKERHIKAIAQNRQKIETENICPRCQSRLVLRTAAKGARAGQQFWGCSSFPRCRFTQQWEGPASSPIAEAGPQATDVGQPVLQEQGKIESNS</sequence>
<name>A0ABS5AZK3_9STRE</name>
<dbReference type="SUPFAM" id="SSF57783">
    <property type="entry name" value="Zinc beta-ribbon"/>
    <property type="match status" value="1"/>
</dbReference>
<dbReference type="EMBL" id="QFAY01000028">
    <property type="protein sequence ID" value="MBP2621935.1"/>
    <property type="molecule type" value="Genomic_DNA"/>
</dbReference>
<dbReference type="Pfam" id="PF08378">
    <property type="entry name" value="NERD"/>
    <property type="match status" value="1"/>
</dbReference>
<dbReference type="Proteomes" id="UP001519349">
    <property type="component" value="Unassembled WGS sequence"/>
</dbReference>
<dbReference type="InterPro" id="IPR013498">
    <property type="entry name" value="Topo_IA_Znf"/>
</dbReference>
<dbReference type="Gene3D" id="3.30.65.10">
    <property type="entry name" value="Bacterial Topoisomerase I, domain 1"/>
    <property type="match status" value="1"/>
</dbReference>
<protein>
    <submittedName>
        <fullName evidence="3">Topoisomerase</fullName>
    </submittedName>
</protein>
<gene>
    <name evidence="3" type="ORF">DHL47_11535</name>
</gene>
<reference evidence="3 4" key="1">
    <citation type="submission" date="2018-05" db="EMBL/GenBank/DDBJ databases">
        <title>Draft genome sequence of Streptococcus panodentis CCUG 70867T.</title>
        <authorList>
            <person name="Salva-Serra F."/>
            <person name="Mendez V."/>
            <person name="Jaen-Luchoro D."/>
            <person name="Gonzales-Siles L."/>
            <person name="Karlsson R."/>
            <person name="Engstrom-Jakobsson H."/>
            <person name="Busquets A."/>
            <person name="Gomila M."/>
            <person name="Pineiro-Iglesias B."/>
            <person name="Bennasar-Figueras A."/>
            <person name="Seeger M."/>
            <person name="Moore E."/>
        </authorList>
    </citation>
    <scope>NUCLEOTIDE SEQUENCE [LARGE SCALE GENOMIC DNA]</scope>
    <source>
        <strain evidence="3 4">CCUG 70867</strain>
    </source>
</reference>
<proteinExistence type="predicted"/>
<organism evidence="3 4">
    <name type="scientific">Streptococcus panodentis</name>
    <dbReference type="NCBI Taxonomy" id="1581472"/>
    <lineage>
        <taxon>Bacteria</taxon>
        <taxon>Bacillati</taxon>
        <taxon>Bacillota</taxon>
        <taxon>Bacilli</taxon>
        <taxon>Lactobacillales</taxon>
        <taxon>Streptococcaceae</taxon>
        <taxon>Streptococcus</taxon>
    </lineage>
</organism>
<evidence type="ECO:0000313" key="3">
    <source>
        <dbReference type="EMBL" id="MBP2621935.1"/>
    </source>
</evidence>
<keyword evidence="4" id="KW-1185">Reference proteome</keyword>
<accession>A0ABS5AZK3</accession>
<feature type="domain" description="NERD" evidence="2">
    <location>
        <begin position="57"/>
        <end position="178"/>
    </location>
</feature>
<evidence type="ECO:0000259" key="2">
    <source>
        <dbReference type="PROSITE" id="PS50965"/>
    </source>
</evidence>
<dbReference type="Pfam" id="PF01396">
    <property type="entry name" value="Zn_ribbon_Top1"/>
    <property type="match status" value="1"/>
</dbReference>
<dbReference type="PROSITE" id="PS50965">
    <property type="entry name" value="NERD"/>
    <property type="match status" value="1"/>
</dbReference>